<name>A0A2J7TE62_METSI</name>
<accession>A0A2J7TE62</accession>
<dbReference type="Gene3D" id="3.90.226.10">
    <property type="entry name" value="2-enoyl-CoA Hydratase, Chain A, domain 1"/>
    <property type="match status" value="1"/>
</dbReference>
<comment type="caution">
    <text evidence="1">The sequence shown here is derived from an EMBL/GenBank/DDBJ whole genome shotgun (WGS) entry which is preliminary data.</text>
</comment>
<organism evidence="1 2">
    <name type="scientific">Methylocella silvestris</name>
    <dbReference type="NCBI Taxonomy" id="199596"/>
    <lineage>
        <taxon>Bacteria</taxon>
        <taxon>Pseudomonadati</taxon>
        <taxon>Pseudomonadota</taxon>
        <taxon>Alphaproteobacteria</taxon>
        <taxon>Hyphomicrobiales</taxon>
        <taxon>Beijerinckiaceae</taxon>
        <taxon>Methylocella</taxon>
    </lineage>
</organism>
<dbReference type="RefSeq" id="WP_102844633.1">
    <property type="nucleotide sequence ID" value="NZ_PDZR01000020.1"/>
</dbReference>
<dbReference type="OrthoDB" id="7059145at2"/>
<dbReference type="EMBL" id="PDZR01000020">
    <property type="protein sequence ID" value="PNG25046.1"/>
    <property type="molecule type" value="Genomic_DNA"/>
</dbReference>
<sequence length="216" mass="23500">MDDIEAPHENVATDAGALLRSAPGAGAELRLEDGLLGRLSRPDIRLAGQVNDSMHEKFQGQLAALSGAGPFVIAMTTLGGDPEVARAMAADLRLLRAAEDARFIFLGKSAVYSAGVTFMAGFPRAERWLERDTRLMIHERKLEKNVHFSGPLEGCLNMALALVHEIENGVRIEREGFEALISESPLTLDEVIRKAPQNWYLDATEALELKLVAGIV</sequence>
<proteinExistence type="predicted"/>
<dbReference type="SUPFAM" id="SSF52096">
    <property type="entry name" value="ClpP/crotonase"/>
    <property type="match status" value="1"/>
</dbReference>
<protein>
    <submittedName>
        <fullName evidence="1">Peptidase S14</fullName>
    </submittedName>
</protein>
<dbReference type="Proteomes" id="UP000236286">
    <property type="component" value="Unassembled WGS sequence"/>
</dbReference>
<dbReference type="InterPro" id="IPR029045">
    <property type="entry name" value="ClpP/crotonase-like_dom_sf"/>
</dbReference>
<reference evidence="1 2" key="1">
    <citation type="submission" date="2017-10" db="EMBL/GenBank/DDBJ databases">
        <title>Genome announcement of Methylocella silvestris TVC from permafrost.</title>
        <authorList>
            <person name="Wang J."/>
            <person name="Geng K."/>
            <person name="Ul-Haque F."/>
            <person name="Crombie A.T."/>
            <person name="Street L.E."/>
            <person name="Wookey P.A."/>
            <person name="Murrell J.C."/>
            <person name="Pratscher J."/>
        </authorList>
    </citation>
    <scope>NUCLEOTIDE SEQUENCE [LARGE SCALE GENOMIC DNA]</scope>
    <source>
        <strain evidence="1 2">TVC</strain>
    </source>
</reference>
<dbReference type="AlphaFoldDB" id="A0A2J7TE62"/>
<evidence type="ECO:0000313" key="1">
    <source>
        <dbReference type="EMBL" id="PNG25046.1"/>
    </source>
</evidence>
<evidence type="ECO:0000313" key="2">
    <source>
        <dbReference type="Proteomes" id="UP000236286"/>
    </source>
</evidence>
<gene>
    <name evidence="1" type="ORF">CR492_15470</name>
</gene>